<protein>
    <submittedName>
        <fullName evidence="1">Aminoglycoside 6-adenylyltransferase</fullName>
    </submittedName>
</protein>
<dbReference type="SUPFAM" id="SSF81301">
    <property type="entry name" value="Nucleotidyltransferase"/>
    <property type="match status" value="1"/>
</dbReference>
<name>A0ABV9DK19_9BACI</name>
<reference evidence="2" key="1">
    <citation type="journal article" date="2019" name="Int. J. Syst. Evol. Microbiol.">
        <title>The Global Catalogue of Microorganisms (GCM) 10K type strain sequencing project: providing services to taxonomists for standard genome sequencing and annotation.</title>
        <authorList>
            <consortium name="The Broad Institute Genomics Platform"/>
            <consortium name="The Broad Institute Genome Sequencing Center for Infectious Disease"/>
            <person name="Wu L."/>
            <person name="Ma J."/>
        </authorList>
    </citation>
    <scope>NUCLEOTIDE SEQUENCE [LARGE SCALE GENOMIC DNA]</scope>
    <source>
        <strain evidence="2">CGMCC 4.7426</strain>
    </source>
</reference>
<dbReference type="Proteomes" id="UP001595989">
    <property type="component" value="Unassembled WGS sequence"/>
</dbReference>
<gene>
    <name evidence="1" type="ORF">ACFO3D_13480</name>
</gene>
<comment type="caution">
    <text evidence="1">The sequence shown here is derived from an EMBL/GenBank/DDBJ whole genome shotgun (WGS) entry which is preliminary data.</text>
</comment>
<dbReference type="InterPro" id="IPR007530">
    <property type="entry name" value="Aminoglycoside_adenylylTfrase"/>
</dbReference>
<keyword evidence="2" id="KW-1185">Reference proteome</keyword>
<dbReference type="Pfam" id="PF04439">
    <property type="entry name" value="Adenyl_transf"/>
    <property type="match status" value="1"/>
</dbReference>
<dbReference type="EMBL" id="JBHSFU010000007">
    <property type="protein sequence ID" value="MFC4559205.1"/>
    <property type="molecule type" value="Genomic_DNA"/>
</dbReference>
<dbReference type="Gene3D" id="1.20.120.330">
    <property type="entry name" value="Nucleotidyltransferases domain 2"/>
    <property type="match status" value="1"/>
</dbReference>
<evidence type="ECO:0000313" key="2">
    <source>
        <dbReference type="Proteomes" id="UP001595989"/>
    </source>
</evidence>
<sequence>MVNIENDFLQDKNVLSVFYGGSIGNGNTDNYSDIDLRIVVRSEKIRDYIQAKNTRPKNWGNILFLEDVNPNSIYTVVHFDCFVKVDTFYYRPEHIQPSVWLKNIKIIKDTDGMMADIQKQSTSLSYEPSYEEFELWRTKFFAHFHEAYRRAMRDEYYYALKCVDSLRLSMAAAWYMDSGVQPNSFGDWAGYEGERSKLSDRQLELLKSWKCGRNTTDILQVMKSMVPEFLSIHKSLCARLGVVEDEGWITKIFELVI</sequence>
<organism evidence="1 2">
    <name type="scientific">Virgibacillus kekensis</name>
    <dbReference type="NCBI Taxonomy" id="202261"/>
    <lineage>
        <taxon>Bacteria</taxon>
        <taxon>Bacillati</taxon>
        <taxon>Bacillota</taxon>
        <taxon>Bacilli</taxon>
        <taxon>Bacillales</taxon>
        <taxon>Bacillaceae</taxon>
        <taxon>Virgibacillus</taxon>
    </lineage>
</organism>
<dbReference type="InterPro" id="IPR043519">
    <property type="entry name" value="NT_sf"/>
</dbReference>
<accession>A0ABV9DK19</accession>
<dbReference type="RefSeq" id="WP_390296872.1">
    <property type="nucleotide sequence ID" value="NZ_JBHSFU010000007.1"/>
</dbReference>
<evidence type="ECO:0000313" key="1">
    <source>
        <dbReference type="EMBL" id="MFC4559205.1"/>
    </source>
</evidence>
<proteinExistence type="predicted"/>
<dbReference type="Gene3D" id="3.30.460.10">
    <property type="entry name" value="Beta Polymerase, domain 2"/>
    <property type="match status" value="1"/>
</dbReference>